<dbReference type="PROSITE" id="PS50011">
    <property type="entry name" value="PROTEIN_KINASE_DOM"/>
    <property type="match status" value="1"/>
</dbReference>
<keyword evidence="1" id="KW-0723">Serine/threonine-protein kinase</keyword>
<evidence type="ECO:0000256" key="5">
    <source>
        <dbReference type="ARBA" id="ARBA00022840"/>
    </source>
</evidence>
<keyword evidence="2 7" id="KW-0808">Transferase</keyword>
<dbReference type="SMART" id="SM00220">
    <property type="entry name" value="S_TKc"/>
    <property type="match status" value="1"/>
</dbReference>
<keyword evidence="3" id="KW-0547">Nucleotide-binding</keyword>
<protein>
    <submittedName>
        <fullName evidence="7">Phosphatidylinositol:ceramide phosphoinositol transferase (IPC synthase)</fullName>
    </submittedName>
</protein>
<dbReference type="InterPro" id="IPR030616">
    <property type="entry name" value="Aur-like"/>
</dbReference>
<evidence type="ECO:0000313" key="8">
    <source>
        <dbReference type="Proteomes" id="UP001476247"/>
    </source>
</evidence>
<evidence type="ECO:0000256" key="2">
    <source>
        <dbReference type="ARBA" id="ARBA00022679"/>
    </source>
</evidence>
<dbReference type="InterPro" id="IPR011009">
    <property type="entry name" value="Kinase-like_dom_sf"/>
</dbReference>
<evidence type="ECO:0000313" key="7">
    <source>
        <dbReference type="EMBL" id="GAA5797298.1"/>
    </source>
</evidence>
<evidence type="ECO:0000256" key="1">
    <source>
        <dbReference type="ARBA" id="ARBA00022527"/>
    </source>
</evidence>
<evidence type="ECO:0000256" key="4">
    <source>
        <dbReference type="ARBA" id="ARBA00022777"/>
    </source>
</evidence>
<accession>A0ABP9XS95</accession>
<dbReference type="PROSITE" id="PS00108">
    <property type="entry name" value="PROTEIN_KINASE_ST"/>
    <property type="match status" value="1"/>
</dbReference>
<dbReference type="Gene3D" id="1.10.510.10">
    <property type="entry name" value="Transferase(Phosphotransferase) domain 1"/>
    <property type="match status" value="1"/>
</dbReference>
<name>A0ABP9XS95_9FUNG</name>
<dbReference type="SUPFAM" id="SSF56112">
    <property type="entry name" value="Protein kinase-like (PK-like)"/>
    <property type="match status" value="1"/>
</dbReference>
<sequence length="98" mass="11385">MAHPNILRLYGYFHDNTRVFLILEFAAKGELFAELQIKKKFTEYEAAKYVAQMTNALLYLHSKRVIHRDIKPENLMLGLNGELKIGDFGWSVRTGKLE</sequence>
<dbReference type="Pfam" id="PF00069">
    <property type="entry name" value="Pkinase"/>
    <property type="match status" value="1"/>
</dbReference>
<dbReference type="EMBL" id="BAABUJ010000007">
    <property type="protein sequence ID" value="GAA5797298.1"/>
    <property type="molecule type" value="Genomic_DNA"/>
</dbReference>
<dbReference type="Proteomes" id="UP001476247">
    <property type="component" value="Unassembled WGS sequence"/>
</dbReference>
<proteinExistence type="predicted"/>
<keyword evidence="5" id="KW-0067">ATP-binding</keyword>
<feature type="domain" description="Protein kinase" evidence="6">
    <location>
        <begin position="1"/>
        <end position="98"/>
    </location>
</feature>
<dbReference type="GO" id="GO:0016740">
    <property type="term" value="F:transferase activity"/>
    <property type="evidence" value="ECO:0007669"/>
    <property type="project" value="UniProtKB-KW"/>
</dbReference>
<keyword evidence="8" id="KW-1185">Reference proteome</keyword>
<dbReference type="InterPro" id="IPR000719">
    <property type="entry name" value="Prot_kinase_dom"/>
</dbReference>
<dbReference type="PANTHER" id="PTHR24350">
    <property type="entry name" value="SERINE/THREONINE-PROTEIN KINASE IAL-RELATED"/>
    <property type="match status" value="1"/>
</dbReference>
<keyword evidence="4" id="KW-0418">Kinase</keyword>
<dbReference type="InterPro" id="IPR008271">
    <property type="entry name" value="Ser/Thr_kinase_AS"/>
</dbReference>
<comment type="caution">
    <text evidence="7">The sequence shown here is derived from an EMBL/GenBank/DDBJ whole genome shotgun (WGS) entry which is preliminary data.</text>
</comment>
<reference evidence="7 8" key="1">
    <citation type="submission" date="2024-04" db="EMBL/GenBank/DDBJ databases">
        <title>genome sequences of Mucor flavus KT1a and Helicostylum pulchrum KT1b strains isolation_sourced from the surface of a dry-aged beef.</title>
        <authorList>
            <person name="Toyotome T."/>
            <person name="Hosono M."/>
            <person name="Torimaru M."/>
            <person name="Fukuda K."/>
            <person name="Mikami N."/>
        </authorList>
    </citation>
    <scope>NUCLEOTIDE SEQUENCE [LARGE SCALE GENOMIC DNA]</scope>
    <source>
        <strain evidence="7 8">KT1b</strain>
    </source>
</reference>
<gene>
    <name evidence="7" type="primary">AUR1</name>
    <name evidence="7" type="ORF">HPULCUR_002679</name>
</gene>
<evidence type="ECO:0000259" key="6">
    <source>
        <dbReference type="PROSITE" id="PS50011"/>
    </source>
</evidence>
<evidence type="ECO:0000256" key="3">
    <source>
        <dbReference type="ARBA" id="ARBA00022741"/>
    </source>
</evidence>
<organism evidence="7 8">
    <name type="scientific">Helicostylum pulchrum</name>
    <dbReference type="NCBI Taxonomy" id="562976"/>
    <lineage>
        <taxon>Eukaryota</taxon>
        <taxon>Fungi</taxon>
        <taxon>Fungi incertae sedis</taxon>
        <taxon>Mucoromycota</taxon>
        <taxon>Mucoromycotina</taxon>
        <taxon>Mucoromycetes</taxon>
        <taxon>Mucorales</taxon>
        <taxon>Mucorineae</taxon>
        <taxon>Mucoraceae</taxon>
        <taxon>Helicostylum</taxon>
    </lineage>
</organism>